<dbReference type="GO" id="GO:0016787">
    <property type="term" value="F:hydrolase activity"/>
    <property type="evidence" value="ECO:0007669"/>
    <property type="project" value="UniProtKB-KW"/>
</dbReference>
<keyword evidence="5" id="KW-0378">Hydrolase</keyword>
<feature type="disulfide bond" evidence="7">
    <location>
        <begin position="146"/>
        <end position="160"/>
    </location>
</feature>
<dbReference type="InterPro" id="IPR036861">
    <property type="entry name" value="Endochitinase-like_sf"/>
</dbReference>
<feature type="disulfide bond" evidence="7">
    <location>
        <begin position="88"/>
        <end position="102"/>
    </location>
</feature>
<dbReference type="PANTHER" id="PTHR46471:SF2">
    <property type="entry name" value="CHITIN DEACETYLASE-RELATED"/>
    <property type="match status" value="1"/>
</dbReference>
<organism evidence="9 10">
    <name type="scientific">Anaeromyces robustus</name>
    <dbReference type="NCBI Taxonomy" id="1754192"/>
    <lineage>
        <taxon>Eukaryota</taxon>
        <taxon>Fungi</taxon>
        <taxon>Fungi incertae sedis</taxon>
        <taxon>Chytridiomycota</taxon>
        <taxon>Chytridiomycota incertae sedis</taxon>
        <taxon>Neocallimastigomycetes</taxon>
        <taxon>Neocallimastigales</taxon>
        <taxon>Neocallimastigaceae</taxon>
        <taxon>Anaeromyces</taxon>
    </lineage>
</organism>
<evidence type="ECO:0000256" key="1">
    <source>
        <dbReference type="ARBA" id="ARBA00001941"/>
    </source>
</evidence>
<reference evidence="9 10" key="1">
    <citation type="submission" date="2016-08" db="EMBL/GenBank/DDBJ databases">
        <title>A Parts List for Fungal Cellulosomes Revealed by Comparative Genomics.</title>
        <authorList>
            <consortium name="DOE Joint Genome Institute"/>
            <person name="Haitjema C.H."/>
            <person name="Gilmore S.P."/>
            <person name="Henske J.K."/>
            <person name="Solomon K.V."/>
            <person name="De Groot R."/>
            <person name="Kuo A."/>
            <person name="Mondo S.J."/>
            <person name="Salamov A.A."/>
            <person name="Labutti K."/>
            <person name="Zhao Z."/>
            <person name="Chiniquy J."/>
            <person name="Barry K."/>
            <person name="Brewer H.M."/>
            <person name="Purvine S.O."/>
            <person name="Wright A.T."/>
            <person name="Boxma B."/>
            <person name="Van Alen T."/>
            <person name="Hackstein J.H."/>
            <person name="Baker S.E."/>
            <person name="Grigoriev I.V."/>
            <person name="O'Malley M.A."/>
        </authorList>
    </citation>
    <scope>NUCLEOTIDE SEQUENCE [LARGE SCALE GENOMIC DNA]</scope>
    <source>
        <strain evidence="9 10">S4</strain>
    </source>
</reference>
<dbReference type="InterPro" id="IPR001002">
    <property type="entry name" value="Chitin-bd_1"/>
</dbReference>
<protein>
    <recommendedName>
        <fullName evidence="8">Chitin-binding type-1 domain-containing protein</fullName>
    </recommendedName>
</protein>
<feature type="domain" description="Chitin-binding type-1" evidence="8">
    <location>
        <begin position="131"/>
        <end position="175"/>
    </location>
</feature>
<evidence type="ECO:0000256" key="2">
    <source>
        <dbReference type="ARBA" id="ARBA00022669"/>
    </source>
</evidence>
<evidence type="ECO:0000256" key="4">
    <source>
        <dbReference type="ARBA" id="ARBA00022729"/>
    </source>
</evidence>
<feature type="disulfide bond" evidence="7">
    <location>
        <begin position="34"/>
        <end position="48"/>
    </location>
</feature>
<dbReference type="SMART" id="SM00270">
    <property type="entry name" value="ChtBD1"/>
    <property type="match status" value="3"/>
</dbReference>
<dbReference type="OrthoDB" id="2145150at2759"/>
<keyword evidence="2 7" id="KW-0147">Chitin-binding</keyword>
<keyword evidence="4" id="KW-0732">Signal</keyword>
<dbReference type="Gene3D" id="3.30.60.10">
    <property type="entry name" value="Endochitinase-like"/>
    <property type="match status" value="3"/>
</dbReference>
<evidence type="ECO:0000313" key="9">
    <source>
        <dbReference type="EMBL" id="ORX75479.1"/>
    </source>
</evidence>
<proteinExistence type="predicted"/>
<dbReference type="STRING" id="1754192.A0A1Y1WPK5"/>
<reference evidence="9 10" key="2">
    <citation type="submission" date="2016-08" db="EMBL/GenBank/DDBJ databases">
        <title>Pervasive Adenine N6-methylation of Active Genes in Fungi.</title>
        <authorList>
            <consortium name="DOE Joint Genome Institute"/>
            <person name="Mondo S.J."/>
            <person name="Dannebaum R.O."/>
            <person name="Kuo R.C."/>
            <person name="Labutti K."/>
            <person name="Haridas S."/>
            <person name="Kuo A."/>
            <person name="Salamov A."/>
            <person name="Ahrendt S.R."/>
            <person name="Lipzen A."/>
            <person name="Sullivan W."/>
            <person name="Andreopoulos W.B."/>
            <person name="Clum A."/>
            <person name="Lindquist E."/>
            <person name="Daum C."/>
            <person name="Ramamoorthy G.K."/>
            <person name="Gryganskyi A."/>
            <person name="Culley D."/>
            <person name="Magnuson J.K."/>
            <person name="James T.Y."/>
            <person name="O'Malley M.A."/>
            <person name="Stajich J.E."/>
            <person name="Spatafora J.W."/>
            <person name="Visel A."/>
            <person name="Grigoriev I.V."/>
        </authorList>
    </citation>
    <scope>NUCLEOTIDE SEQUENCE [LARGE SCALE GENOMIC DNA]</scope>
    <source>
        <strain evidence="9 10">S4</strain>
    </source>
</reference>
<dbReference type="SUPFAM" id="SSF57016">
    <property type="entry name" value="Plant lectins/antimicrobial peptides"/>
    <property type="match status" value="3"/>
</dbReference>
<dbReference type="AlphaFoldDB" id="A0A1Y1WPK5"/>
<dbReference type="PANTHER" id="PTHR46471">
    <property type="entry name" value="CHITIN DEACETYLASE"/>
    <property type="match status" value="1"/>
</dbReference>
<feature type="domain" description="Chitin-binding type-1" evidence="8">
    <location>
        <begin position="19"/>
        <end position="63"/>
    </location>
</feature>
<keyword evidence="10" id="KW-1185">Reference proteome</keyword>
<dbReference type="GO" id="GO:0046872">
    <property type="term" value="F:metal ion binding"/>
    <property type="evidence" value="ECO:0007669"/>
    <property type="project" value="UniProtKB-KW"/>
</dbReference>
<evidence type="ECO:0000256" key="5">
    <source>
        <dbReference type="ARBA" id="ARBA00022801"/>
    </source>
</evidence>
<dbReference type="PROSITE" id="PS00026">
    <property type="entry name" value="CHIT_BIND_I_1"/>
    <property type="match status" value="2"/>
</dbReference>
<keyword evidence="6" id="KW-0119">Carbohydrate metabolism</keyword>
<dbReference type="Proteomes" id="UP000193944">
    <property type="component" value="Unassembled WGS sequence"/>
</dbReference>
<feature type="disulfide bond" evidence="7">
    <location>
        <begin position="29"/>
        <end position="41"/>
    </location>
</feature>
<dbReference type="Pfam" id="PF00187">
    <property type="entry name" value="Chitin_bind_1"/>
    <property type="match status" value="1"/>
</dbReference>
<dbReference type="PROSITE" id="PS50941">
    <property type="entry name" value="CHIT_BIND_I_2"/>
    <property type="match status" value="3"/>
</dbReference>
<feature type="domain" description="Chitin-binding type-1" evidence="8">
    <location>
        <begin position="73"/>
        <end position="117"/>
    </location>
</feature>
<feature type="disulfide bond" evidence="7">
    <location>
        <begin position="141"/>
        <end position="153"/>
    </location>
</feature>
<dbReference type="GO" id="GO:0008061">
    <property type="term" value="F:chitin binding"/>
    <property type="evidence" value="ECO:0007669"/>
    <property type="project" value="UniProtKB-UniRule"/>
</dbReference>
<dbReference type="EMBL" id="MCFG01000354">
    <property type="protein sequence ID" value="ORX75479.1"/>
    <property type="molecule type" value="Genomic_DNA"/>
</dbReference>
<sequence length="231" mass="25035">MDYGLCFESDDDGNDDYSNTKCGSDYGSCPNNLCCSSNNICGKTDNHCNLSKGCQLQYGLCYEDLGDDDGNNNTKCGPNYGSCPDNLCCSKQGYCGKTDDYCNVLNGCQNEYGLCYEYDDDDDDNDDDGNIKECGEGYGSCSNSKCCSKNGRCGTTDDYCNINKGCQIDYGLCYKPISDIREGSGKPCGRNYGSCDFPECCSKSDKCVLGTNECLESNGCQNDYGLCLSTI</sequence>
<evidence type="ECO:0000256" key="7">
    <source>
        <dbReference type="PROSITE-ProRule" id="PRU00261"/>
    </source>
</evidence>
<dbReference type="InterPro" id="IPR018371">
    <property type="entry name" value="Chitin-binding_1_CS"/>
</dbReference>
<feature type="disulfide bond" evidence="7">
    <location>
        <begin position="83"/>
        <end position="95"/>
    </location>
</feature>
<evidence type="ECO:0000259" key="8">
    <source>
        <dbReference type="PROSITE" id="PS50941"/>
    </source>
</evidence>
<evidence type="ECO:0000313" key="10">
    <source>
        <dbReference type="Proteomes" id="UP000193944"/>
    </source>
</evidence>
<accession>A0A1Y1WPK5</accession>
<gene>
    <name evidence="9" type="ORF">BCR32DRAFT_329792</name>
</gene>
<keyword evidence="7" id="KW-1015">Disulfide bond</keyword>
<evidence type="ECO:0000256" key="3">
    <source>
        <dbReference type="ARBA" id="ARBA00022723"/>
    </source>
</evidence>
<name>A0A1Y1WPK5_9FUNG</name>
<evidence type="ECO:0000256" key="6">
    <source>
        <dbReference type="ARBA" id="ARBA00023277"/>
    </source>
</evidence>
<comment type="caution">
    <text evidence="7">Lacks conserved residue(s) required for the propagation of feature annotation.</text>
</comment>
<comment type="cofactor">
    <cofactor evidence="1">
        <name>Co(2+)</name>
        <dbReference type="ChEBI" id="CHEBI:48828"/>
    </cofactor>
</comment>
<keyword evidence="3" id="KW-0479">Metal-binding</keyword>
<comment type="caution">
    <text evidence="9">The sequence shown here is derived from an EMBL/GenBank/DDBJ whole genome shotgun (WGS) entry which is preliminary data.</text>
</comment>